<dbReference type="RefSeq" id="XP_016587879.1">
    <property type="nucleotide sequence ID" value="XM_016735642.1"/>
</dbReference>
<keyword evidence="2" id="KW-0238">DNA-binding</keyword>
<dbReference type="GO" id="GO:0005507">
    <property type="term" value="F:copper ion binding"/>
    <property type="evidence" value="ECO:0007669"/>
    <property type="project" value="TreeGrafter"/>
</dbReference>
<comment type="caution">
    <text evidence="2">The sequence shown here is derived from an EMBL/GenBank/DDBJ whole genome shotgun (WGS) entry which is preliminary data.</text>
</comment>
<evidence type="ECO:0000313" key="3">
    <source>
        <dbReference type="Proteomes" id="UP000033710"/>
    </source>
</evidence>
<dbReference type="AlphaFoldDB" id="A0A0F2M684"/>
<dbReference type="GO" id="GO:0045944">
    <property type="term" value="P:positive regulation of transcription by RNA polymerase II"/>
    <property type="evidence" value="ECO:0007669"/>
    <property type="project" value="TreeGrafter"/>
</dbReference>
<accession>A0A0F2M684</accession>
<dbReference type="KEGG" id="ssck:SPSK_09062"/>
<dbReference type="GO" id="GO:0000978">
    <property type="term" value="F:RNA polymerase II cis-regulatory region sequence-specific DNA binding"/>
    <property type="evidence" value="ECO:0007669"/>
    <property type="project" value="TreeGrafter"/>
</dbReference>
<dbReference type="Proteomes" id="UP000033710">
    <property type="component" value="Unassembled WGS sequence"/>
</dbReference>
<dbReference type="GO" id="GO:0006879">
    <property type="term" value="P:intracellular iron ion homeostasis"/>
    <property type="evidence" value="ECO:0007669"/>
    <property type="project" value="TreeGrafter"/>
</dbReference>
<dbReference type="PANTHER" id="PTHR28088">
    <property type="entry name" value="TRANSCRIPTIONAL ACTIVATOR HAA1-RELATED"/>
    <property type="match status" value="1"/>
</dbReference>
<gene>
    <name evidence="2" type="ORF">SPSK_09062</name>
</gene>
<dbReference type="GO" id="GO:0000981">
    <property type="term" value="F:DNA-binding transcription factor activity, RNA polymerase II-specific"/>
    <property type="evidence" value="ECO:0007669"/>
    <property type="project" value="TreeGrafter"/>
</dbReference>
<feature type="compositionally biased region" description="Polar residues" evidence="1">
    <location>
        <begin position="395"/>
        <end position="408"/>
    </location>
</feature>
<evidence type="ECO:0000256" key="1">
    <source>
        <dbReference type="SAM" id="MobiDB-lite"/>
    </source>
</evidence>
<proteinExistence type="predicted"/>
<name>A0A0F2M684_SPOSC</name>
<dbReference type="GO" id="GO:0006878">
    <property type="term" value="P:intracellular copper ion homeostasis"/>
    <property type="evidence" value="ECO:0007669"/>
    <property type="project" value="TreeGrafter"/>
</dbReference>
<sequence>MAPNYLLAMAAAQCAQWSWDETEAHMSRGTGSTALRMLSDPDVANSCRLDRPLQHINKKGRPVTQCQHCRSQRKNRSAHVKCDCGEKTNKCIHLGAIEGHRESCCCNHGGRCSCAFKNDLDTVPESADQDPEEAGSCGGGEDDLSASSAKAALMGAASTAPSGSNAATANPSNKNPIRRRRANTTRSEGTLTFDEHGHHKPLSQKHTKAISQKTNPYPINRINSARSTGGLTNFLQASSRHDDEELDDNHSNDSDNGAEDACSLEAAAAAAAATNCGTFLPSQLTQQRRSRSETASPLLFASSFPQLSGASSTGQLAPLNMGMVGYNSGFTNYNSFTPEQVDQPLFSAGLSAPSVDWSQFGLDFDRGFSTSTDDKFASAEAFGFTRNFGYEYNGSEQAPTMTTGTSGEVSEAEEPTVPGLDDYEYDYEYDGLNDAASGSIAFSRTNSSFHLPTAATSAPNARANTASSDINELRYLKAGNKFLPTPLVGASDDLATLQSLAGMPQVAGRDDDESGLWMNDYQGLPSMTESPESDVISFWANK</sequence>
<dbReference type="OrthoDB" id="5600085at2759"/>
<protein>
    <submittedName>
        <fullName evidence="2">Copper fist DNA-binding protein domain containing protein</fullName>
    </submittedName>
</protein>
<reference evidence="2 3" key="2">
    <citation type="journal article" date="2015" name="Eukaryot. Cell">
        <title>Asexual propagation of a virulent clone complex in a human and feline outbreak of sporotrichosis.</title>
        <authorList>
            <person name="Teixeira Mde M."/>
            <person name="Rodrigues A.M."/>
            <person name="Tsui C.K."/>
            <person name="de Almeida L.G."/>
            <person name="Van Diepeningen A.D."/>
            <person name="van den Ende B.G."/>
            <person name="Fernandes G.F."/>
            <person name="Kano R."/>
            <person name="Hamelin R.C."/>
            <person name="Lopes-Bezerra L.M."/>
            <person name="Vasconcelos A.T."/>
            <person name="de Hoog S."/>
            <person name="de Camargo Z.P."/>
            <person name="Felipe M.S."/>
        </authorList>
    </citation>
    <scope>NUCLEOTIDE SEQUENCE [LARGE SCALE GENOMIC DNA]</scope>
    <source>
        <strain evidence="2 3">1099-18</strain>
    </source>
</reference>
<evidence type="ECO:0000313" key="2">
    <source>
        <dbReference type="EMBL" id="KJR85203.1"/>
    </source>
</evidence>
<dbReference type="PANTHER" id="PTHR28088:SF5">
    <property type="entry name" value="TRANSCRIPTIONAL ACTIVATOR HAA1-RELATED"/>
    <property type="match status" value="1"/>
</dbReference>
<feature type="compositionally biased region" description="Low complexity" evidence="1">
    <location>
        <begin position="145"/>
        <end position="160"/>
    </location>
</feature>
<feature type="compositionally biased region" description="Polar residues" evidence="1">
    <location>
        <begin position="161"/>
        <end position="175"/>
    </location>
</feature>
<feature type="compositionally biased region" description="Polar residues" evidence="1">
    <location>
        <begin position="209"/>
        <end position="228"/>
    </location>
</feature>
<feature type="compositionally biased region" description="Basic residues" evidence="1">
    <location>
        <begin position="198"/>
        <end position="208"/>
    </location>
</feature>
<dbReference type="GO" id="GO:0005634">
    <property type="term" value="C:nucleus"/>
    <property type="evidence" value="ECO:0007669"/>
    <property type="project" value="TreeGrafter"/>
</dbReference>
<dbReference type="GeneID" id="27670919"/>
<organism evidence="2 3">
    <name type="scientific">Sporothrix schenckii 1099-18</name>
    <dbReference type="NCBI Taxonomy" id="1397361"/>
    <lineage>
        <taxon>Eukaryota</taxon>
        <taxon>Fungi</taxon>
        <taxon>Dikarya</taxon>
        <taxon>Ascomycota</taxon>
        <taxon>Pezizomycotina</taxon>
        <taxon>Sordariomycetes</taxon>
        <taxon>Sordariomycetidae</taxon>
        <taxon>Ophiostomatales</taxon>
        <taxon>Ophiostomataceae</taxon>
        <taxon>Sporothrix</taxon>
    </lineage>
</organism>
<dbReference type="EMBL" id="AXCR01000007">
    <property type="protein sequence ID" value="KJR85203.1"/>
    <property type="molecule type" value="Genomic_DNA"/>
</dbReference>
<dbReference type="VEuPathDB" id="FungiDB:SPSK_09062"/>
<dbReference type="InterPro" id="IPR051763">
    <property type="entry name" value="Copper_Homeo_Regul"/>
</dbReference>
<reference evidence="2 3" key="1">
    <citation type="journal article" date="2014" name="BMC Genomics">
        <title>Comparative genomics of the major fungal agents of human and animal Sporotrichosis: Sporothrix schenckii and Sporothrix brasiliensis.</title>
        <authorList>
            <person name="Teixeira M.M."/>
            <person name="de Almeida L.G."/>
            <person name="Kubitschek-Barreira P."/>
            <person name="Alves F.L."/>
            <person name="Kioshima E.S."/>
            <person name="Abadio A.K."/>
            <person name="Fernandes L."/>
            <person name="Derengowski L.S."/>
            <person name="Ferreira K.S."/>
            <person name="Souza R.C."/>
            <person name="Ruiz J.C."/>
            <person name="de Andrade N.C."/>
            <person name="Paes H.C."/>
            <person name="Nicola A.M."/>
            <person name="Albuquerque P."/>
            <person name="Gerber A.L."/>
            <person name="Martins V.P."/>
            <person name="Peconick L.D."/>
            <person name="Neto A.V."/>
            <person name="Chaucanez C.B."/>
            <person name="Silva P.A."/>
            <person name="Cunha O.L."/>
            <person name="de Oliveira F.F."/>
            <person name="dos Santos T.C."/>
            <person name="Barros A.L."/>
            <person name="Soares M.A."/>
            <person name="de Oliveira L.M."/>
            <person name="Marini M.M."/>
            <person name="Villalobos-Duno H."/>
            <person name="Cunha M.M."/>
            <person name="de Hoog S."/>
            <person name="da Silveira J.F."/>
            <person name="Henrissat B."/>
            <person name="Nino-Vega G.A."/>
            <person name="Cisalpino P.S."/>
            <person name="Mora-Montes H.M."/>
            <person name="Almeida S.R."/>
            <person name="Stajich J.E."/>
            <person name="Lopes-Bezerra L.M."/>
            <person name="Vasconcelos A.T."/>
            <person name="Felipe M.S."/>
        </authorList>
    </citation>
    <scope>NUCLEOTIDE SEQUENCE [LARGE SCALE GENOMIC DNA]</scope>
    <source>
        <strain evidence="2 3">1099-18</strain>
    </source>
</reference>
<feature type="region of interest" description="Disordered" evidence="1">
    <location>
        <begin position="395"/>
        <end position="419"/>
    </location>
</feature>
<feature type="region of interest" description="Disordered" evidence="1">
    <location>
        <begin position="125"/>
        <end position="228"/>
    </location>
</feature>